<dbReference type="AlphaFoldDB" id="A0A9X2FRN2"/>
<dbReference type="Pfam" id="PF25164">
    <property type="entry name" value="CoiA_N"/>
    <property type="match status" value="1"/>
</dbReference>
<feature type="domain" description="Competence protein CoiA-like N-terminal" evidence="2">
    <location>
        <begin position="11"/>
        <end position="38"/>
    </location>
</feature>
<feature type="domain" description="Competence protein CoiA nuclease-like" evidence="1">
    <location>
        <begin position="43"/>
        <end position="170"/>
    </location>
</feature>
<evidence type="ECO:0000313" key="3">
    <source>
        <dbReference type="EMBL" id="MCP0887748.1"/>
    </source>
</evidence>
<proteinExistence type="predicted"/>
<dbReference type="InterPro" id="IPR010330">
    <property type="entry name" value="CoiA_nuc"/>
</dbReference>
<dbReference type="Proteomes" id="UP001139006">
    <property type="component" value="Unassembled WGS sequence"/>
</dbReference>
<dbReference type="Pfam" id="PF06054">
    <property type="entry name" value="CoiA_nuc"/>
    <property type="match status" value="1"/>
</dbReference>
<sequence>MLKRIKYIYVPGCKQKLIVKAGKQKAMHFAHYKKTCHLFSEGETQEHLQGKYQLYHWLKEIGLNSQIEAYMSNLKQRPDIISSLQSGEKIVFEFQCAPISTEKLISRSYGYANKKLKFFWILGQRYRLKKKLTQQIAQFIRWTPNLGFYLIYLDVGHKRFEICYAIQQADYVPIKYLKHYAYSLKELHHFLHIKHKPKYFPLTLIEIKQQMANFRSRIFYNDPGLRNLRNKCYVRGLTLYEIPTDVFPQKYCPPIYRVPSFIWKMSVLLLKGESNLSYLELASKELQKSRFYNMPFIKMEYFFKLELRNFLATKE</sequence>
<evidence type="ECO:0000313" key="4">
    <source>
        <dbReference type="Proteomes" id="UP001139006"/>
    </source>
</evidence>
<evidence type="ECO:0000259" key="2">
    <source>
        <dbReference type="Pfam" id="PF25164"/>
    </source>
</evidence>
<keyword evidence="4" id="KW-1185">Reference proteome</keyword>
<organism evidence="3 4">
    <name type="scientific">Ligilactobacillus ubinensis</name>
    <dbReference type="NCBI Taxonomy" id="2876789"/>
    <lineage>
        <taxon>Bacteria</taxon>
        <taxon>Bacillati</taxon>
        <taxon>Bacillota</taxon>
        <taxon>Bacilli</taxon>
        <taxon>Lactobacillales</taxon>
        <taxon>Lactobacillaceae</taxon>
        <taxon>Ligilactobacillus</taxon>
    </lineage>
</organism>
<reference evidence="3 4" key="1">
    <citation type="journal article" date="2023" name="Int. J. Syst. Evol. Microbiol.">
        <title>Ligilactobacillus ubinensis sp. nov., a novel species isolated from the wild ferment of a durian fruit (Durio zibethinus).</title>
        <authorList>
            <person name="Heng Y.C."/>
            <person name="Menon N."/>
            <person name="Chen B."/>
            <person name="Loo B.Z.L."/>
            <person name="Wong G.W.J."/>
            <person name="Lim A.C.H."/>
            <person name="Silvaraju S."/>
            <person name="Kittelmann S."/>
        </authorList>
    </citation>
    <scope>NUCLEOTIDE SEQUENCE [LARGE SCALE GENOMIC DNA]</scope>
    <source>
        <strain evidence="3 4">WILCCON 0076</strain>
    </source>
</reference>
<gene>
    <name evidence="3" type="ORF">LB941_10430</name>
</gene>
<name>A0A9X2FRN2_9LACO</name>
<comment type="caution">
    <text evidence="3">The sequence shown here is derived from an EMBL/GenBank/DDBJ whole genome shotgun (WGS) entry which is preliminary data.</text>
</comment>
<evidence type="ECO:0000259" key="1">
    <source>
        <dbReference type="Pfam" id="PF06054"/>
    </source>
</evidence>
<dbReference type="InterPro" id="IPR057253">
    <property type="entry name" value="CoiA-like_N"/>
</dbReference>
<dbReference type="RefSeq" id="WP_275980028.1">
    <property type="nucleotide sequence ID" value="NZ_JAIULA010000024.1"/>
</dbReference>
<protein>
    <submittedName>
        <fullName evidence="3">Competence protein CoiA</fullName>
    </submittedName>
</protein>
<dbReference type="EMBL" id="JAIULA010000024">
    <property type="protein sequence ID" value="MCP0887748.1"/>
    <property type="molecule type" value="Genomic_DNA"/>
</dbReference>
<accession>A0A9X2FRN2</accession>